<gene>
    <name evidence="1" type="ORF">Pmani_014933</name>
</gene>
<dbReference type="AlphaFoldDB" id="A0AAE1PRY6"/>
<sequence length="168" mass="18896">MDKLYHFVFPGLLRLQQIFQTIRPARASFQVRVVRRVESAQDALNFLRSLERSDRWSKKYVVLDCRTEMAKSTIVGHVGDVQMGRRNYHYLLSGLPPPLPSFLYGLPLAPVPNCHLVMEIGHSLHAVEAHLLPAPPTSSTIGLCWRGSVVLVVEWGKVMIVKGLGEGR</sequence>
<comment type="caution">
    <text evidence="1">The sequence shown here is derived from an EMBL/GenBank/DDBJ whole genome shotgun (WGS) entry which is preliminary data.</text>
</comment>
<protein>
    <submittedName>
        <fullName evidence="1">Uncharacterized protein</fullName>
    </submittedName>
</protein>
<name>A0AAE1PRY6_9EUCA</name>
<dbReference type="Proteomes" id="UP001292094">
    <property type="component" value="Unassembled WGS sequence"/>
</dbReference>
<dbReference type="EMBL" id="JAWZYT010001274">
    <property type="protein sequence ID" value="KAK4313741.1"/>
    <property type="molecule type" value="Genomic_DNA"/>
</dbReference>
<accession>A0AAE1PRY6</accession>
<evidence type="ECO:0000313" key="1">
    <source>
        <dbReference type="EMBL" id="KAK4313741.1"/>
    </source>
</evidence>
<keyword evidence="2" id="KW-1185">Reference proteome</keyword>
<proteinExistence type="predicted"/>
<organism evidence="1 2">
    <name type="scientific">Petrolisthes manimaculis</name>
    <dbReference type="NCBI Taxonomy" id="1843537"/>
    <lineage>
        <taxon>Eukaryota</taxon>
        <taxon>Metazoa</taxon>
        <taxon>Ecdysozoa</taxon>
        <taxon>Arthropoda</taxon>
        <taxon>Crustacea</taxon>
        <taxon>Multicrustacea</taxon>
        <taxon>Malacostraca</taxon>
        <taxon>Eumalacostraca</taxon>
        <taxon>Eucarida</taxon>
        <taxon>Decapoda</taxon>
        <taxon>Pleocyemata</taxon>
        <taxon>Anomura</taxon>
        <taxon>Galatheoidea</taxon>
        <taxon>Porcellanidae</taxon>
        <taxon>Petrolisthes</taxon>
    </lineage>
</organism>
<dbReference type="Gene3D" id="3.40.50.2300">
    <property type="match status" value="1"/>
</dbReference>
<reference evidence="1" key="1">
    <citation type="submission" date="2023-11" db="EMBL/GenBank/DDBJ databases">
        <title>Genome assemblies of two species of porcelain crab, Petrolisthes cinctipes and Petrolisthes manimaculis (Anomura: Porcellanidae).</title>
        <authorList>
            <person name="Angst P."/>
        </authorList>
    </citation>
    <scope>NUCLEOTIDE SEQUENCE</scope>
    <source>
        <strain evidence="1">PB745_02</strain>
        <tissue evidence="1">Gill</tissue>
    </source>
</reference>
<evidence type="ECO:0000313" key="2">
    <source>
        <dbReference type="Proteomes" id="UP001292094"/>
    </source>
</evidence>